<feature type="compositionally biased region" description="Polar residues" evidence="1">
    <location>
        <begin position="94"/>
        <end position="119"/>
    </location>
</feature>
<feature type="compositionally biased region" description="Basic residues" evidence="1">
    <location>
        <begin position="63"/>
        <end position="81"/>
    </location>
</feature>
<evidence type="ECO:0000256" key="1">
    <source>
        <dbReference type="SAM" id="MobiDB-lite"/>
    </source>
</evidence>
<gene>
    <name evidence="2" type="ORF">DK869_07335</name>
</gene>
<dbReference type="AlphaFoldDB" id="A0A318MVP2"/>
<accession>A0A318MVP2</accession>
<sequence>MKKYQLFLFMIGISLYDSSSYSIYAKPSVTTKETPNEEWNIHQSENKYNTDTGIFPSYHKKRGLYPSKHQMHNPLRKKGWHTHPDPYIEEGGVYTNSEHPALTDDQSTMREYTSGTPNHYVSPPSILLGLKHSRQSQQKVRITDPSNGYAPPISLPPS</sequence>
<proteinExistence type="predicted"/>
<evidence type="ECO:0000313" key="2">
    <source>
        <dbReference type="EMBL" id="PXY99749.1"/>
    </source>
</evidence>
<evidence type="ECO:0000313" key="3">
    <source>
        <dbReference type="Proteomes" id="UP000247565"/>
    </source>
</evidence>
<feature type="compositionally biased region" description="Polar residues" evidence="1">
    <location>
        <begin position="135"/>
        <end position="146"/>
    </location>
</feature>
<organism evidence="2 3">
    <name type="scientific">Commensalibacter melissae</name>
    <dbReference type="NCBI Taxonomy" id="2070537"/>
    <lineage>
        <taxon>Bacteria</taxon>
        <taxon>Pseudomonadati</taxon>
        <taxon>Pseudomonadota</taxon>
        <taxon>Alphaproteobacteria</taxon>
        <taxon>Acetobacterales</taxon>
        <taxon>Acetobacteraceae</taxon>
    </lineage>
</organism>
<reference evidence="2 3" key="1">
    <citation type="submission" date="2018-05" db="EMBL/GenBank/DDBJ databases">
        <title>Reference genomes for bee gut microbiota database.</title>
        <authorList>
            <person name="Ellegaard K.M."/>
        </authorList>
    </citation>
    <scope>NUCLEOTIDE SEQUENCE [LARGE SCALE GENOMIC DNA]</scope>
    <source>
        <strain evidence="2 3">ESL0284</strain>
    </source>
</reference>
<keyword evidence="3" id="KW-1185">Reference proteome</keyword>
<feature type="region of interest" description="Disordered" evidence="1">
    <location>
        <begin position="63"/>
        <end position="158"/>
    </location>
</feature>
<dbReference type="Proteomes" id="UP000247565">
    <property type="component" value="Unassembled WGS sequence"/>
</dbReference>
<dbReference type="EMBL" id="QGLT01000004">
    <property type="protein sequence ID" value="PXY99749.1"/>
    <property type="molecule type" value="Genomic_DNA"/>
</dbReference>
<name>A0A318MVP2_9PROT</name>
<comment type="caution">
    <text evidence="2">The sequence shown here is derived from an EMBL/GenBank/DDBJ whole genome shotgun (WGS) entry which is preliminary data.</text>
</comment>
<dbReference type="RefSeq" id="WP_110439369.1">
    <property type="nucleotide sequence ID" value="NZ_CP046393.1"/>
</dbReference>
<dbReference type="OrthoDB" id="9943852at2"/>
<protein>
    <submittedName>
        <fullName evidence="2">Uncharacterized protein</fullName>
    </submittedName>
</protein>